<evidence type="ECO:0000256" key="1">
    <source>
        <dbReference type="ARBA" id="ARBA00004417"/>
    </source>
</evidence>
<comment type="subcellular location">
    <subcellularLocation>
        <location evidence="1">Cell inner membrane</location>
        <topology evidence="1">Peripheral membrane protein</topology>
    </subcellularLocation>
</comment>
<dbReference type="PANTHER" id="PTHR43297">
    <property type="entry name" value="OLIGOPEPTIDE TRANSPORT ATP-BINDING PROTEIN APPD"/>
    <property type="match status" value="1"/>
</dbReference>
<comment type="similarity">
    <text evidence="2">Belongs to the ABC transporter superfamily.</text>
</comment>
<accession>A0A8J6Y9R3</accession>
<sequence length="346" mass="37493">MCSERTGRVSISDRSTPLRPILRIRDLEVEYGGPNGPIRAVDGVGFDLTAGETYALVGESGCGKTATALSILRLVEPGRITAGTVEFQGRDLIPLTDREMQKVRGGQIGMVFQEAAAALNPVMKIGAQVSEAIRIHRRSSKKEAWAEAVRLLGEVALPDPARQAHAYPHELSGGMKQRVMMAIALSCSPSLLIADEPTTALDVTIQAQILALLRDLRDRLGLTILLVTHDLGVVAENAHRMGVMYAGRLVEEGPVEKLFRDPAHPYTKGLLDARPLHGEGDDGPTGRLPVLEGTVPDPSHYPTGCRFHPRCPERLPRCDGDQPETAGYGPDRRVACFLHDGEGENR</sequence>
<dbReference type="Gene3D" id="3.40.50.300">
    <property type="entry name" value="P-loop containing nucleotide triphosphate hydrolases"/>
    <property type="match status" value="1"/>
</dbReference>
<organism evidence="10 11">
    <name type="scientific">Candidatus Polarisedimenticola svalbardensis</name>
    <dbReference type="NCBI Taxonomy" id="2886004"/>
    <lineage>
        <taxon>Bacteria</taxon>
        <taxon>Pseudomonadati</taxon>
        <taxon>Acidobacteriota</taxon>
        <taxon>Candidatus Polarisedimenticolia</taxon>
        <taxon>Candidatus Polarisedimenticolales</taxon>
        <taxon>Candidatus Polarisedimenticolaceae</taxon>
        <taxon>Candidatus Polarisedimenticola</taxon>
    </lineage>
</organism>
<dbReference type="PANTHER" id="PTHR43297:SF2">
    <property type="entry name" value="DIPEPTIDE TRANSPORT ATP-BINDING PROTEIN DPPD"/>
    <property type="match status" value="1"/>
</dbReference>
<evidence type="ECO:0000313" key="10">
    <source>
        <dbReference type="EMBL" id="MBD3869086.1"/>
    </source>
</evidence>
<dbReference type="AlphaFoldDB" id="A0A8J6Y9R3"/>
<dbReference type="GO" id="GO:0016887">
    <property type="term" value="F:ATP hydrolysis activity"/>
    <property type="evidence" value="ECO:0007669"/>
    <property type="project" value="InterPro"/>
</dbReference>
<dbReference type="NCBIfam" id="TIGR01727">
    <property type="entry name" value="oligo_HPY"/>
    <property type="match status" value="1"/>
</dbReference>
<reference evidence="10 11" key="1">
    <citation type="submission" date="2020-08" db="EMBL/GenBank/DDBJ databases">
        <title>Acidobacteriota in marine sediments use diverse sulfur dissimilation pathways.</title>
        <authorList>
            <person name="Wasmund K."/>
        </authorList>
    </citation>
    <scope>NUCLEOTIDE SEQUENCE [LARGE SCALE GENOMIC DNA]</scope>
    <source>
        <strain evidence="10">MAG AM4</strain>
    </source>
</reference>
<evidence type="ECO:0000256" key="7">
    <source>
        <dbReference type="ARBA" id="ARBA00023136"/>
    </source>
</evidence>
<evidence type="ECO:0000256" key="3">
    <source>
        <dbReference type="ARBA" id="ARBA00022448"/>
    </source>
</evidence>
<dbReference type="EMBL" id="JACXWD010000058">
    <property type="protein sequence ID" value="MBD3869086.1"/>
    <property type="molecule type" value="Genomic_DNA"/>
</dbReference>
<evidence type="ECO:0000256" key="8">
    <source>
        <dbReference type="SAM" id="MobiDB-lite"/>
    </source>
</evidence>
<dbReference type="GO" id="GO:0005524">
    <property type="term" value="F:ATP binding"/>
    <property type="evidence" value="ECO:0007669"/>
    <property type="project" value="UniProtKB-KW"/>
</dbReference>
<dbReference type="FunFam" id="3.40.50.300:FF:000016">
    <property type="entry name" value="Oligopeptide ABC transporter ATP-binding component"/>
    <property type="match status" value="1"/>
</dbReference>
<keyword evidence="4" id="KW-1003">Cell membrane</keyword>
<evidence type="ECO:0000256" key="4">
    <source>
        <dbReference type="ARBA" id="ARBA00022475"/>
    </source>
</evidence>
<dbReference type="GO" id="GO:0015833">
    <property type="term" value="P:peptide transport"/>
    <property type="evidence" value="ECO:0007669"/>
    <property type="project" value="InterPro"/>
</dbReference>
<evidence type="ECO:0000256" key="6">
    <source>
        <dbReference type="ARBA" id="ARBA00022840"/>
    </source>
</evidence>
<keyword evidence="5" id="KW-0547">Nucleotide-binding</keyword>
<dbReference type="SMART" id="SM00382">
    <property type="entry name" value="AAA"/>
    <property type="match status" value="1"/>
</dbReference>
<protein>
    <submittedName>
        <fullName evidence="10">ABC transporter ATP-binding protein</fullName>
    </submittedName>
</protein>
<dbReference type="SUPFAM" id="SSF52540">
    <property type="entry name" value="P-loop containing nucleoside triphosphate hydrolases"/>
    <property type="match status" value="1"/>
</dbReference>
<dbReference type="PROSITE" id="PS00211">
    <property type="entry name" value="ABC_TRANSPORTER_1"/>
    <property type="match status" value="1"/>
</dbReference>
<evidence type="ECO:0000313" key="11">
    <source>
        <dbReference type="Proteomes" id="UP000648239"/>
    </source>
</evidence>
<keyword evidence="6 10" id="KW-0067">ATP-binding</keyword>
<evidence type="ECO:0000259" key="9">
    <source>
        <dbReference type="PROSITE" id="PS50893"/>
    </source>
</evidence>
<dbReference type="Proteomes" id="UP000648239">
    <property type="component" value="Unassembled WGS sequence"/>
</dbReference>
<dbReference type="PROSITE" id="PS50893">
    <property type="entry name" value="ABC_TRANSPORTER_2"/>
    <property type="match status" value="1"/>
</dbReference>
<dbReference type="Pfam" id="PF08352">
    <property type="entry name" value="oligo_HPY"/>
    <property type="match status" value="1"/>
</dbReference>
<feature type="region of interest" description="Disordered" evidence="8">
    <location>
        <begin position="270"/>
        <end position="301"/>
    </location>
</feature>
<dbReference type="InterPro" id="IPR017871">
    <property type="entry name" value="ABC_transporter-like_CS"/>
</dbReference>
<dbReference type="InterPro" id="IPR050388">
    <property type="entry name" value="ABC_Ni/Peptide_Import"/>
</dbReference>
<feature type="domain" description="ABC transporter" evidence="9">
    <location>
        <begin position="22"/>
        <end position="271"/>
    </location>
</feature>
<dbReference type="Pfam" id="PF00005">
    <property type="entry name" value="ABC_tran"/>
    <property type="match status" value="1"/>
</dbReference>
<keyword evidence="7" id="KW-0472">Membrane</keyword>
<proteinExistence type="inferred from homology"/>
<name>A0A8J6Y9R3_9BACT</name>
<dbReference type="GO" id="GO:0005886">
    <property type="term" value="C:plasma membrane"/>
    <property type="evidence" value="ECO:0007669"/>
    <property type="project" value="UniProtKB-SubCell"/>
</dbReference>
<dbReference type="CDD" id="cd03257">
    <property type="entry name" value="ABC_NikE_OppD_transporters"/>
    <property type="match status" value="1"/>
</dbReference>
<dbReference type="InterPro" id="IPR013563">
    <property type="entry name" value="Oligopep_ABC_C"/>
</dbReference>
<dbReference type="InterPro" id="IPR003593">
    <property type="entry name" value="AAA+_ATPase"/>
</dbReference>
<evidence type="ECO:0000256" key="5">
    <source>
        <dbReference type="ARBA" id="ARBA00022741"/>
    </source>
</evidence>
<dbReference type="InterPro" id="IPR003439">
    <property type="entry name" value="ABC_transporter-like_ATP-bd"/>
</dbReference>
<gene>
    <name evidence="10" type="ORF">IFK94_13270</name>
</gene>
<comment type="caution">
    <text evidence="10">The sequence shown here is derived from an EMBL/GenBank/DDBJ whole genome shotgun (WGS) entry which is preliminary data.</text>
</comment>
<dbReference type="InterPro" id="IPR027417">
    <property type="entry name" value="P-loop_NTPase"/>
</dbReference>
<evidence type="ECO:0000256" key="2">
    <source>
        <dbReference type="ARBA" id="ARBA00005417"/>
    </source>
</evidence>
<keyword evidence="3" id="KW-0813">Transport</keyword>